<evidence type="ECO:0000256" key="2">
    <source>
        <dbReference type="ARBA" id="ARBA00010145"/>
    </source>
</evidence>
<comment type="similarity">
    <text evidence="2">Belongs to the auxin efflux carrier (TC 2.A.69) family.</text>
</comment>
<evidence type="ECO:0000256" key="7">
    <source>
        <dbReference type="ARBA" id="ARBA00023136"/>
    </source>
</evidence>
<feature type="transmembrane region" description="Helical" evidence="8">
    <location>
        <begin position="191"/>
        <end position="213"/>
    </location>
</feature>
<feature type="transmembrane region" description="Helical" evidence="8">
    <location>
        <begin position="225"/>
        <end position="248"/>
    </location>
</feature>
<keyword evidence="6 8" id="KW-1133">Transmembrane helix</keyword>
<organism evidence="9 10">
    <name type="scientific">Paenibacillus baimaensis</name>
    <dbReference type="NCBI Taxonomy" id="2982185"/>
    <lineage>
        <taxon>Bacteria</taxon>
        <taxon>Bacillati</taxon>
        <taxon>Bacillota</taxon>
        <taxon>Bacilli</taxon>
        <taxon>Bacillales</taxon>
        <taxon>Paenibacillaceae</taxon>
        <taxon>Paenibacillus</taxon>
    </lineage>
</organism>
<gene>
    <name evidence="9" type="ORF">OB236_21825</name>
</gene>
<dbReference type="Proteomes" id="UP001652445">
    <property type="component" value="Unassembled WGS sequence"/>
</dbReference>
<comment type="subcellular location">
    <subcellularLocation>
        <location evidence="1">Cell membrane</location>
        <topology evidence="1">Multi-pass membrane protein</topology>
    </subcellularLocation>
</comment>
<protein>
    <submittedName>
        <fullName evidence="9">AEC family transporter</fullName>
    </submittedName>
</protein>
<feature type="transmembrane region" description="Helical" evidence="8">
    <location>
        <begin position="67"/>
        <end position="89"/>
    </location>
</feature>
<keyword evidence="7 8" id="KW-0472">Membrane</keyword>
<evidence type="ECO:0000256" key="4">
    <source>
        <dbReference type="ARBA" id="ARBA00022475"/>
    </source>
</evidence>
<feature type="transmembrane region" description="Helical" evidence="8">
    <location>
        <begin position="101"/>
        <end position="122"/>
    </location>
</feature>
<feature type="transmembrane region" description="Helical" evidence="8">
    <location>
        <begin position="254"/>
        <end position="274"/>
    </location>
</feature>
<evidence type="ECO:0000256" key="6">
    <source>
        <dbReference type="ARBA" id="ARBA00022989"/>
    </source>
</evidence>
<dbReference type="InterPro" id="IPR004776">
    <property type="entry name" value="Mem_transp_PIN-like"/>
</dbReference>
<feature type="transmembrane region" description="Helical" evidence="8">
    <location>
        <begin position="160"/>
        <end position="179"/>
    </location>
</feature>
<dbReference type="RefSeq" id="WP_262685846.1">
    <property type="nucleotide sequence ID" value="NZ_JAOQIO010000084.1"/>
</dbReference>
<evidence type="ECO:0000313" key="10">
    <source>
        <dbReference type="Proteomes" id="UP001652445"/>
    </source>
</evidence>
<name>A0ABT2UJD8_9BACL</name>
<evidence type="ECO:0000313" key="9">
    <source>
        <dbReference type="EMBL" id="MCU6794755.1"/>
    </source>
</evidence>
<evidence type="ECO:0000256" key="8">
    <source>
        <dbReference type="SAM" id="Phobius"/>
    </source>
</evidence>
<reference evidence="9 10" key="1">
    <citation type="submission" date="2022-09" db="EMBL/GenBank/DDBJ databases">
        <authorList>
            <person name="Han X.L."/>
            <person name="Wang Q."/>
            <person name="Lu T."/>
        </authorList>
    </citation>
    <scope>NUCLEOTIDE SEQUENCE [LARGE SCALE GENOMIC DNA]</scope>
    <source>
        <strain evidence="9 10">WQ 127069</strain>
    </source>
</reference>
<evidence type="ECO:0000256" key="1">
    <source>
        <dbReference type="ARBA" id="ARBA00004651"/>
    </source>
</evidence>
<keyword evidence="10" id="KW-1185">Reference proteome</keyword>
<keyword evidence="4" id="KW-1003">Cell membrane</keyword>
<dbReference type="PANTHER" id="PTHR36838:SF1">
    <property type="entry name" value="SLR1864 PROTEIN"/>
    <property type="match status" value="1"/>
</dbReference>
<evidence type="ECO:0000256" key="3">
    <source>
        <dbReference type="ARBA" id="ARBA00022448"/>
    </source>
</evidence>
<accession>A0ABT2UJD8</accession>
<dbReference type="Gene3D" id="1.20.1530.20">
    <property type="match status" value="2"/>
</dbReference>
<dbReference type="EMBL" id="JAOQIO010000084">
    <property type="protein sequence ID" value="MCU6794755.1"/>
    <property type="molecule type" value="Genomic_DNA"/>
</dbReference>
<sequence>MLQTFFSTIYHVFLPISLPVIGGMLLRRYRGLDTKAISTLSLYVLSPALIFDTLTKAQLSFDDVYKTVAFSVLNLLLLWGIASILGRVLKLPPAERAGLTMVSTFTNSVNYGLPLVLLAFGQLGLEKASVYVIGQIFIVNTIGVYFAARSHFSVRQAMKSILTLPSIYAAALAVIVRSLHMGIPEGLDKGIMMLSTAYAPVVLTVLGAQMVNSRSAAWKPGLQKALWTGISIRLLLSPLLALLVLAILHIDGTLFSVLFILASMPAAVNAFMLAEQFDASPQFVARCILWTTLASFLVLPFVIALIQ</sequence>
<feature type="transmembrane region" description="Helical" evidence="8">
    <location>
        <begin position="128"/>
        <end position="148"/>
    </location>
</feature>
<dbReference type="PANTHER" id="PTHR36838">
    <property type="entry name" value="AUXIN EFFLUX CARRIER FAMILY PROTEIN"/>
    <property type="match status" value="1"/>
</dbReference>
<keyword evidence="3" id="KW-0813">Transport</keyword>
<comment type="caution">
    <text evidence="9">The sequence shown here is derived from an EMBL/GenBank/DDBJ whole genome shotgun (WGS) entry which is preliminary data.</text>
</comment>
<proteinExistence type="inferred from homology"/>
<feature type="transmembrane region" description="Helical" evidence="8">
    <location>
        <begin position="283"/>
        <end position="306"/>
    </location>
</feature>
<dbReference type="InterPro" id="IPR038770">
    <property type="entry name" value="Na+/solute_symporter_sf"/>
</dbReference>
<feature type="transmembrane region" description="Helical" evidence="8">
    <location>
        <begin position="6"/>
        <end position="25"/>
    </location>
</feature>
<keyword evidence="5 8" id="KW-0812">Transmembrane</keyword>
<dbReference type="Pfam" id="PF03547">
    <property type="entry name" value="Mem_trans"/>
    <property type="match status" value="2"/>
</dbReference>
<evidence type="ECO:0000256" key="5">
    <source>
        <dbReference type="ARBA" id="ARBA00022692"/>
    </source>
</evidence>